<dbReference type="InterPro" id="IPR006171">
    <property type="entry name" value="TOPRIM_dom"/>
</dbReference>
<dbReference type="CDD" id="cd01029">
    <property type="entry name" value="TOPRIM_primases"/>
    <property type="match status" value="1"/>
</dbReference>
<reference evidence="3 4" key="1">
    <citation type="submission" date="2018-05" db="EMBL/GenBank/DDBJ databases">
        <title>The draft genome of strain NS-104.</title>
        <authorList>
            <person name="Hang P."/>
            <person name="Jiang J."/>
        </authorList>
    </citation>
    <scope>NUCLEOTIDE SEQUENCE [LARGE SCALE GENOMIC DNA]</scope>
    <source>
        <strain evidence="3 4">NS-104</strain>
    </source>
</reference>
<dbReference type="EMBL" id="QFBC01000002">
    <property type="protein sequence ID" value="PWE57154.1"/>
    <property type="molecule type" value="Genomic_DNA"/>
</dbReference>
<evidence type="ECO:0000313" key="3">
    <source>
        <dbReference type="EMBL" id="PWE57154.1"/>
    </source>
</evidence>
<dbReference type="GO" id="GO:0006260">
    <property type="term" value="P:DNA replication"/>
    <property type="evidence" value="ECO:0007669"/>
    <property type="project" value="InterPro"/>
</dbReference>
<dbReference type="InterPro" id="IPR034154">
    <property type="entry name" value="TOPRIM_DnaG/twinkle"/>
</dbReference>
<evidence type="ECO:0000313" key="4">
    <source>
        <dbReference type="Proteomes" id="UP000245252"/>
    </source>
</evidence>
<dbReference type="OrthoDB" id="1038270at2"/>
<gene>
    <name evidence="3" type="ORF">DEM27_05800</name>
</gene>
<dbReference type="GO" id="GO:0005524">
    <property type="term" value="F:ATP binding"/>
    <property type="evidence" value="ECO:0007669"/>
    <property type="project" value="InterPro"/>
</dbReference>
<proteinExistence type="predicted"/>
<comment type="caution">
    <text evidence="3">The sequence shown here is derived from an EMBL/GenBank/DDBJ whole genome shotgun (WGS) entry which is preliminary data.</text>
</comment>
<dbReference type="Gene3D" id="3.40.50.300">
    <property type="entry name" value="P-loop containing nucleotide triphosphate hydrolases"/>
    <property type="match status" value="1"/>
</dbReference>
<dbReference type="SUPFAM" id="SSF56731">
    <property type="entry name" value="DNA primase core"/>
    <property type="match status" value="1"/>
</dbReference>
<accession>A0A2U2DV25</accession>
<sequence>MTDTRAALAEHGIRLRDEKPGSHKTICPSCSSSRRKKNDPCLSVTIENDGRAVWLCHHCQFSGATGGEGYRPARESRVYKKPVRPARCDQPDTLIAYFQKRGISREIVERFGVYKTRVWFPQTEREEDCIAFPYEWDGELRNVKYRTVEKHFRQEKDPEPVFFNADSIGAGEDLIICEGEVDVMTFVQAGFVHVVSLPNGAPPKEEESEKRYEPFGTHWELITQVRRVLIASDMDKPGELLAQQIAKRVGKDRSYRVKMPAGIKDGNECLVKLGAEELRKAVEFAEPWPLEGLHDVEDFAIDVMDLYHGRGPQPVSTGWPEMDRAFKYIPGQFICLTGIPNHGKSRWLSQVIIQTARLRDEKWAIFSPETGHANQIADLCEIWAGNPFYDGPNARMSEDDVTAAMLWLRDRVFIIGSLEHTPSIDWLLERARAAVIRYGVRNVIFDPYNEIEASRPDKLTETEFVSQLISKCKRFGKLHDCTVWMVVHPRKLGGVVDGREPVPQLYDLAGSAHWRNKADAGIVIYRDYQKSVTFAIAQKIRRQPMCGMVGSIKLQFVGADRRFEQIPNSYQPLGREEDL</sequence>
<protein>
    <recommendedName>
        <fullName evidence="2">SF4 helicase domain-containing protein</fullName>
    </recommendedName>
</protein>
<dbReference type="RefSeq" id="WP_109457257.1">
    <property type="nucleotide sequence ID" value="NZ_QFBC01000002.1"/>
</dbReference>
<dbReference type="SUPFAM" id="SSF52540">
    <property type="entry name" value="P-loop containing nucleoside triphosphate hydrolases"/>
    <property type="match status" value="1"/>
</dbReference>
<organism evidence="3 4">
    <name type="scientific">Metarhizobium album</name>
    <dbReference type="NCBI Taxonomy" id="2182425"/>
    <lineage>
        <taxon>Bacteria</taxon>
        <taxon>Pseudomonadati</taxon>
        <taxon>Pseudomonadota</taxon>
        <taxon>Alphaproteobacteria</taxon>
        <taxon>Hyphomicrobiales</taxon>
        <taxon>Rhizobiaceae</taxon>
        <taxon>Metarhizobium</taxon>
    </lineage>
</organism>
<evidence type="ECO:0000259" key="2">
    <source>
        <dbReference type="PROSITE" id="PS51199"/>
    </source>
</evidence>
<dbReference type="PROSITE" id="PS51199">
    <property type="entry name" value="SF4_HELICASE"/>
    <property type="match status" value="1"/>
</dbReference>
<dbReference type="Pfam" id="PF13662">
    <property type="entry name" value="Toprim_4"/>
    <property type="match status" value="1"/>
</dbReference>
<dbReference type="Proteomes" id="UP000245252">
    <property type="component" value="Unassembled WGS sequence"/>
</dbReference>
<dbReference type="InterPro" id="IPR027032">
    <property type="entry name" value="Twinkle-like"/>
</dbReference>
<dbReference type="GO" id="GO:0043139">
    <property type="term" value="F:5'-3' DNA helicase activity"/>
    <property type="evidence" value="ECO:0007669"/>
    <property type="project" value="InterPro"/>
</dbReference>
<dbReference type="AlphaFoldDB" id="A0A2U2DV25"/>
<dbReference type="Pfam" id="PF03796">
    <property type="entry name" value="DnaB_C"/>
    <property type="match status" value="1"/>
</dbReference>
<keyword evidence="4" id="KW-1185">Reference proteome</keyword>
<dbReference type="GO" id="GO:0003697">
    <property type="term" value="F:single-stranded DNA binding"/>
    <property type="evidence" value="ECO:0007669"/>
    <property type="project" value="InterPro"/>
</dbReference>
<feature type="region of interest" description="Disordered" evidence="1">
    <location>
        <begin position="19"/>
        <end position="38"/>
    </location>
</feature>
<feature type="domain" description="SF4 helicase" evidence="2">
    <location>
        <begin position="308"/>
        <end position="570"/>
    </location>
</feature>
<dbReference type="InterPro" id="IPR027417">
    <property type="entry name" value="P-loop_NTPase"/>
</dbReference>
<dbReference type="InterPro" id="IPR007694">
    <property type="entry name" value="DNA_helicase_DnaB-like_C"/>
</dbReference>
<dbReference type="PANTHER" id="PTHR12873">
    <property type="entry name" value="T7-LIKE MITOCHONDRIAL DNA HELICASE"/>
    <property type="match status" value="1"/>
</dbReference>
<dbReference type="PANTHER" id="PTHR12873:SF0">
    <property type="entry name" value="TWINKLE MTDNA HELICASE"/>
    <property type="match status" value="1"/>
</dbReference>
<evidence type="ECO:0000256" key="1">
    <source>
        <dbReference type="SAM" id="MobiDB-lite"/>
    </source>
</evidence>
<dbReference type="Gene3D" id="3.40.1360.10">
    <property type="match status" value="1"/>
</dbReference>
<name>A0A2U2DV25_9HYPH</name>